<evidence type="ECO:0000256" key="6">
    <source>
        <dbReference type="ARBA" id="ARBA00023136"/>
    </source>
</evidence>
<dbReference type="InterPro" id="IPR003856">
    <property type="entry name" value="LPS_length_determ_N"/>
</dbReference>
<protein>
    <recommendedName>
        <fullName evidence="8">Polysaccharide chain length determinant N-terminal domain-containing protein</fullName>
    </recommendedName>
</protein>
<comment type="similarity">
    <text evidence="2">Belongs to the CpsC/CapA family.</text>
</comment>
<keyword evidence="6 7" id="KW-0472">Membrane</keyword>
<evidence type="ECO:0000256" key="1">
    <source>
        <dbReference type="ARBA" id="ARBA00004651"/>
    </source>
</evidence>
<evidence type="ECO:0000256" key="3">
    <source>
        <dbReference type="ARBA" id="ARBA00022475"/>
    </source>
</evidence>
<feature type="domain" description="Polysaccharide chain length determinant N-terminal" evidence="8">
    <location>
        <begin position="2"/>
        <end position="85"/>
    </location>
</feature>
<comment type="subcellular location">
    <subcellularLocation>
        <location evidence="1">Cell membrane</location>
        <topology evidence="1">Multi-pass membrane protein</topology>
    </subcellularLocation>
</comment>
<comment type="caution">
    <text evidence="9">The sequence shown here is derived from an EMBL/GenBank/DDBJ whole genome shotgun (WGS) entry which is preliminary data.</text>
</comment>
<dbReference type="Pfam" id="PF02706">
    <property type="entry name" value="Wzz"/>
    <property type="match status" value="1"/>
</dbReference>
<dbReference type="RefSeq" id="WP_218595543.1">
    <property type="nucleotide sequence ID" value="NZ_JADQDE010000056.1"/>
</dbReference>
<evidence type="ECO:0000256" key="5">
    <source>
        <dbReference type="ARBA" id="ARBA00022989"/>
    </source>
</evidence>
<dbReference type="PANTHER" id="PTHR32309">
    <property type="entry name" value="TYROSINE-PROTEIN KINASE"/>
    <property type="match status" value="1"/>
</dbReference>
<dbReference type="InterPro" id="IPR050445">
    <property type="entry name" value="Bact_polysacc_biosynth/exp"/>
</dbReference>
<evidence type="ECO:0000313" key="10">
    <source>
        <dbReference type="Proteomes" id="UP000694300"/>
    </source>
</evidence>
<reference evidence="9 10" key="1">
    <citation type="submission" date="2020-11" db="EMBL/GenBank/DDBJ databases">
        <title>Pseudonocardia abyssalis sp. nov. and Pseudonocardia oceani sp. nov., description and phylogenomic analysis of two novel actinomycetes isolated from the deep Southern Ocean.</title>
        <authorList>
            <person name="Parra J."/>
        </authorList>
    </citation>
    <scope>NUCLEOTIDE SEQUENCE [LARGE SCALE GENOMIC DNA]</scope>
    <source>
        <strain evidence="10">KRD185</strain>
    </source>
</reference>
<feature type="transmembrane region" description="Helical" evidence="7">
    <location>
        <begin position="175"/>
        <end position="196"/>
    </location>
</feature>
<gene>
    <name evidence="9" type="ORF">I4I82_07235</name>
</gene>
<dbReference type="Proteomes" id="UP000694300">
    <property type="component" value="Unassembled WGS sequence"/>
</dbReference>
<dbReference type="EMBL" id="JADQDF010000001">
    <property type="protein sequence ID" value="MBW0127475.1"/>
    <property type="molecule type" value="Genomic_DNA"/>
</dbReference>
<keyword evidence="4 7" id="KW-0812">Transmembrane</keyword>
<proteinExistence type="inferred from homology"/>
<organism evidence="9 10">
    <name type="scientific">Pseudonocardia oceani</name>
    <dbReference type="NCBI Taxonomy" id="2792013"/>
    <lineage>
        <taxon>Bacteria</taxon>
        <taxon>Bacillati</taxon>
        <taxon>Actinomycetota</taxon>
        <taxon>Actinomycetes</taxon>
        <taxon>Pseudonocardiales</taxon>
        <taxon>Pseudonocardiaceae</taxon>
        <taxon>Pseudonocardia</taxon>
    </lineage>
</organism>
<keyword evidence="5 7" id="KW-1133">Transmembrane helix</keyword>
<dbReference type="PANTHER" id="PTHR32309:SF31">
    <property type="entry name" value="CAPSULAR EXOPOLYSACCHARIDE FAMILY"/>
    <property type="match status" value="1"/>
</dbReference>
<sequence length="216" mass="21718">MSFVTLVRIIARRWLLVILCIVAGGAIGGVVALSRGPEYAAETQLVFGIQGQSAEGSSQDLLQQMPTYAALATTATVLDPVVRQLGSSEEVAALSKRVSAVAPDGTLILQVTATDRDPQRAAAIANAVAASYGSLVSSLPVGSLPVGLGRPEGTVAVSVVQPAAVPANSASVSPAVLILGGSFAGLVIIVVVLMLLDAVTGRPIDASSGTRSPVVP</sequence>
<keyword evidence="10" id="KW-1185">Reference proteome</keyword>
<evidence type="ECO:0000256" key="7">
    <source>
        <dbReference type="SAM" id="Phobius"/>
    </source>
</evidence>
<accession>A0ABS6U5H7</accession>
<name>A0ABS6U5H7_9PSEU</name>
<keyword evidence="3" id="KW-1003">Cell membrane</keyword>
<evidence type="ECO:0000313" key="9">
    <source>
        <dbReference type="EMBL" id="MBW0127475.1"/>
    </source>
</evidence>
<evidence type="ECO:0000256" key="4">
    <source>
        <dbReference type="ARBA" id="ARBA00022692"/>
    </source>
</evidence>
<evidence type="ECO:0000259" key="8">
    <source>
        <dbReference type="Pfam" id="PF02706"/>
    </source>
</evidence>
<evidence type="ECO:0000256" key="2">
    <source>
        <dbReference type="ARBA" id="ARBA00006683"/>
    </source>
</evidence>